<dbReference type="EMBL" id="JAWJWE010000002">
    <property type="protein sequence ID" value="KAK6643453.1"/>
    <property type="molecule type" value="Genomic_DNA"/>
</dbReference>
<gene>
    <name evidence="2" type="ORF">RUM43_004958</name>
</gene>
<evidence type="ECO:0000313" key="2">
    <source>
        <dbReference type="EMBL" id="KAK6643453.1"/>
    </source>
</evidence>
<feature type="region of interest" description="Disordered" evidence="1">
    <location>
        <begin position="91"/>
        <end position="117"/>
    </location>
</feature>
<accession>A0AAN8SBD9</accession>
<evidence type="ECO:0000313" key="3">
    <source>
        <dbReference type="Proteomes" id="UP001372834"/>
    </source>
</evidence>
<sequence>MSYKYGKISPQSILYMLCRSSFIQSNESFHDDWPHAYAVTDQKKKKNSVPSSSAAATATEPKRERRQKTSLAGQKQSCSFDVCIVAISEKRSSEVSAKVPKSFPGENKNQKAQYEEV</sequence>
<organism evidence="2 3">
    <name type="scientific">Polyplax serrata</name>
    <name type="common">Common mouse louse</name>
    <dbReference type="NCBI Taxonomy" id="468196"/>
    <lineage>
        <taxon>Eukaryota</taxon>
        <taxon>Metazoa</taxon>
        <taxon>Ecdysozoa</taxon>
        <taxon>Arthropoda</taxon>
        <taxon>Hexapoda</taxon>
        <taxon>Insecta</taxon>
        <taxon>Pterygota</taxon>
        <taxon>Neoptera</taxon>
        <taxon>Paraneoptera</taxon>
        <taxon>Psocodea</taxon>
        <taxon>Troctomorpha</taxon>
        <taxon>Phthiraptera</taxon>
        <taxon>Anoplura</taxon>
        <taxon>Polyplacidae</taxon>
        <taxon>Polyplax</taxon>
    </lineage>
</organism>
<proteinExistence type="predicted"/>
<evidence type="ECO:0000256" key="1">
    <source>
        <dbReference type="SAM" id="MobiDB-lite"/>
    </source>
</evidence>
<name>A0AAN8SBD9_POLSC</name>
<dbReference type="Proteomes" id="UP001372834">
    <property type="component" value="Unassembled WGS sequence"/>
</dbReference>
<feature type="region of interest" description="Disordered" evidence="1">
    <location>
        <begin position="40"/>
        <end position="76"/>
    </location>
</feature>
<dbReference type="AlphaFoldDB" id="A0AAN8SBD9"/>
<protein>
    <submittedName>
        <fullName evidence="2">Uncharacterized protein</fullName>
    </submittedName>
</protein>
<reference evidence="2 3" key="1">
    <citation type="submission" date="2023-10" db="EMBL/GenBank/DDBJ databases">
        <title>Genomes of two closely related lineages of the louse Polyplax serrata with different host specificities.</title>
        <authorList>
            <person name="Martinu J."/>
            <person name="Tarabai H."/>
            <person name="Stefka J."/>
            <person name="Hypsa V."/>
        </authorList>
    </citation>
    <scope>NUCLEOTIDE SEQUENCE [LARGE SCALE GENOMIC DNA]</scope>
    <source>
        <strain evidence="2">HR10_N</strain>
    </source>
</reference>
<comment type="caution">
    <text evidence="2">The sequence shown here is derived from an EMBL/GenBank/DDBJ whole genome shotgun (WGS) entry which is preliminary data.</text>
</comment>